<dbReference type="Pfam" id="PF02668">
    <property type="entry name" value="TauD"/>
    <property type="match status" value="1"/>
</dbReference>
<reference evidence="8 9" key="1">
    <citation type="journal article" date="2013" name="Antonie Van Leeuwenhoek">
        <title>Dongia rigui sp. nov., isolated from freshwater of a large wetland in Korea.</title>
        <authorList>
            <person name="Baik K.S."/>
            <person name="Hwang Y.M."/>
            <person name="Choi J.S."/>
            <person name="Kwon J."/>
            <person name="Seong C.N."/>
        </authorList>
    </citation>
    <scope>NUCLEOTIDE SEQUENCE [LARGE SCALE GENOMIC DNA]</scope>
    <source>
        <strain evidence="8 9">04SU4-P</strain>
    </source>
</reference>
<comment type="similarity">
    <text evidence="2">Belongs to the gamma-BBH/TMLD family.</text>
</comment>
<feature type="domain" description="TauD/TfdA-like" evidence="7">
    <location>
        <begin position="126"/>
        <end position="354"/>
    </location>
</feature>
<comment type="cofactor">
    <cofactor evidence="1">
        <name>Fe(2+)</name>
        <dbReference type="ChEBI" id="CHEBI:29033"/>
    </cofactor>
</comment>
<keyword evidence="4 8" id="KW-0223">Dioxygenase</keyword>
<dbReference type="PANTHER" id="PTHR10696:SF25">
    <property type="entry name" value="OXIDOREDUCTASE AIM17-RELATED"/>
    <property type="match status" value="1"/>
</dbReference>
<dbReference type="PANTHER" id="PTHR10696">
    <property type="entry name" value="GAMMA-BUTYROBETAINE HYDROXYLASE-RELATED"/>
    <property type="match status" value="1"/>
</dbReference>
<evidence type="ECO:0000256" key="1">
    <source>
        <dbReference type="ARBA" id="ARBA00001954"/>
    </source>
</evidence>
<proteinExistence type="inferred from homology"/>
<evidence type="ECO:0000313" key="9">
    <source>
        <dbReference type="Proteomes" id="UP001271769"/>
    </source>
</evidence>
<sequence>MTAHLQIVDLPKPALRLISADGSAIDLHPLWLRERCRSESSVDQRTGQRFYNPSDLDPDLAVTALRQAAPGVFVVTFSDGAVSHFREAELIAEAGLKPGADGLPELTAWDATLNPLPEAVWQSRPDDTLKLDIAAKFLRYGFVILHKVPAVDQGLFEVAETFGFVRDTNFGRHFNVRSIPNANDLAYSSLSLDPHTDNPYREPAPGIQLLHCLTNQTSGGLSTLVDGFACVEALRAQDPAAYDLLTKVQSRFRFQDVDADHVAWAPHVKLDENGVFQAVHFSPRLDFSPLLPAEQLQAFYAARRQLDRLLKAADFEIRFRLDDGDLVMFDNRRLLHGRTSFDTQEGIRHLQGCYIDSDGPRSLYRVLTRDDSGRVLAAE</sequence>
<dbReference type="InterPro" id="IPR042098">
    <property type="entry name" value="TauD-like_sf"/>
</dbReference>
<dbReference type="SUPFAM" id="SSF51197">
    <property type="entry name" value="Clavaminate synthase-like"/>
    <property type="match status" value="1"/>
</dbReference>
<dbReference type="Gene3D" id="3.60.130.10">
    <property type="entry name" value="Clavaminate synthase-like"/>
    <property type="match status" value="1"/>
</dbReference>
<evidence type="ECO:0000256" key="5">
    <source>
        <dbReference type="ARBA" id="ARBA00023002"/>
    </source>
</evidence>
<keyword evidence="5" id="KW-0560">Oxidoreductase</keyword>
<keyword evidence="9" id="KW-1185">Reference proteome</keyword>
<name>A0ABU5E0B2_9PROT</name>
<protein>
    <submittedName>
        <fullName evidence="8">TauD/TfdA family dioxygenase</fullName>
    </submittedName>
</protein>
<evidence type="ECO:0000256" key="6">
    <source>
        <dbReference type="ARBA" id="ARBA00023004"/>
    </source>
</evidence>
<organism evidence="8 9">
    <name type="scientific">Dongia rigui</name>
    <dbReference type="NCBI Taxonomy" id="940149"/>
    <lineage>
        <taxon>Bacteria</taxon>
        <taxon>Pseudomonadati</taxon>
        <taxon>Pseudomonadota</taxon>
        <taxon>Alphaproteobacteria</taxon>
        <taxon>Rhodospirillales</taxon>
        <taxon>Dongiaceae</taxon>
        <taxon>Dongia</taxon>
    </lineage>
</organism>
<dbReference type="Gene3D" id="3.30.2020.30">
    <property type="match status" value="1"/>
</dbReference>
<evidence type="ECO:0000256" key="3">
    <source>
        <dbReference type="ARBA" id="ARBA00022723"/>
    </source>
</evidence>
<dbReference type="InterPro" id="IPR038492">
    <property type="entry name" value="GBBH-like_N_sf"/>
</dbReference>
<evidence type="ECO:0000313" key="8">
    <source>
        <dbReference type="EMBL" id="MDY0872328.1"/>
    </source>
</evidence>
<evidence type="ECO:0000256" key="4">
    <source>
        <dbReference type="ARBA" id="ARBA00022964"/>
    </source>
</evidence>
<dbReference type="InterPro" id="IPR003819">
    <property type="entry name" value="TauD/TfdA-like"/>
</dbReference>
<gene>
    <name evidence="8" type="ORF">SMD31_10360</name>
</gene>
<keyword evidence="6" id="KW-0408">Iron</keyword>
<dbReference type="CDD" id="cd00250">
    <property type="entry name" value="CAS_like"/>
    <property type="match status" value="1"/>
</dbReference>
<accession>A0ABU5E0B2</accession>
<evidence type="ECO:0000256" key="2">
    <source>
        <dbReference type="ARBA" id="ARBA00008654"/>
    </source>
</evidence>
<keyword evidence="3" id="KW-0479">Metal-binding</keyword>
<evidence type="ECO:0000259" key="7">
    <source>
        <dbReference type="Pfam" id="PF02668"/>
    </source>
</evidence>
<dbReference type="GO" id="GO:0051213">
    <property type="term" value="F:dioxygenase activity"/>
    <property type="evidence" value="ECO:0007669"/>
    <property type="project" value="UniProtKB-KW"/>
</dbReference>
<dbReference type="EMBL" id="JAXCLX010000001">
    <property type="protein sequence ID" value="MDY0872328.1"/>
    <property type="molecule type" value="Genomic_DNA"/>
</dbReference>
<dbReference type="InterPro" id="IPR050411">
    <property type="entry name" value="AlphaKG_dependent_hydroxylases"/>
</dbReference>
<comment type="caution">
    <text evidence="8">The sequence shown here is derived from an EMBL/GenBank/DDBJ whole genome shotgun (WGS) entry which is preliminary data.</text>
</comment>
<dbReference type="RefSeq" id="WP_320500748.1">
    <property type="nucleotide sequence ID" value="NZ_JAXCLX010000001.1"/>
</dbReference>
<dbReference type="Proteomes" id="UP001271769">
    <property type="component" value="Unassembled WGS sequence"/>
</dbReference>